<feature type="binding site" evidence="4">
    <location>
        <position position="26"/>
    </location>
    <ligand>
        <name>Fe cation</name>
        <dbReference type="ChEBI" id="CHEBI:24875"/>
        <label>1</label>
    </ligand>
</feature>
<reference evidence="6" key="1">
    <citation type="submission" date="2017-04" db="EMBL/GenBank/DDBJ databases">
        <title>Broad phylogenetic occurrence of the oxygen-binding hemerythrins in bilaterians.</title>
        <authorList>
            <person name="Costa-Paiva E.M."/>
            <person name="Schrago C.G."/>
            <person name="Halanych K.M."/>
        </authorList>
    </citation>
    <scope>NUCLEOTIDE SEQUENCE</scope>
    <source>
        <strain evidence="6">Dodec3</strain>
    </source>
</reference>
<comment type="similarity">
    <text evidence="1">Belongs to the hemerythrin family.</text>
</comment>
<dbReference type="InterPro" id="IPR016131">
    <property type="entry name" value="Haemerythrin_Fe_BS"/>
</dbReference>
<keyword evidence="2 4" id="KW-0479">Metal-binding</keyword>
<evidence type="ECO:0000256" key="2">
    <source>
        <dbReference type="ARBA" id="ARBA00022723"/>
    </source>
</evidence>
<dbReference type="AlphaFoldDB" id="A0A286RT78"/>
<evidence type="ECO:0000256" key="1">
    <source>
        <dbReference type="ARBA" id="ARBA00010587"/>
    </source>
</evidence>
<dbReference type="Pfam" id="PF01814">
    <property type="entry name" value="Hemerythrin"/>
    <property type="match status" value="1"/>
</dbReference>
<feature type="binding site" evidence="4">
    <location>
        <position position="113"/>
    </location>
    <ligand>
        <name>Fe cation</name>
        <dbReference type="ChEBI" id="CHEBI:24875"/>
        <label>2</label>
    </ligand>
</feature>
<dbReference type="InterPro" id="IPR002063">
    <property type="entry name" value="Haemerythrin"/>
</dbReference>
<dbReference type="NCBIfam" id="TIGR02481">
    <property type="entry name" value="hemeryth_dom"/>
    <property type="match status" value="1"/>
</dbReference>
<proteinExistence type="evidence at transcript level"/>
<dbReference type="Gene3D" id="1.20.120.50">
    <property type="entry name" value="Hemerythrin-like"/>
    <property type="match status" value="1"/>
</dbReference>
<sequence>MGFEIPEPYAWDESFRVAYDNLDTEHQSIFTCIFDCSKAPGDGGKLAKLVEVTTNHFATEEKMMQAKNYGEFGDHKKLHDEFVTKIKGLSAPLGDDTVAFAKNWLVNHIKGTDFKYKGKL</sequence>
<feature type="binding site" evidence="4">
    <location>
        <position position="108"/>
    </location>
    <ligand>
        <name>Fe cation</name>
        <dbReference type="ChEBI" id="CHEBI:24875"/>
        <label>2</label>
    </ligand>
</feature>
<evidence type="ECO:0000256" key="3">
    <source>
        <dbReference type="ARBA" id="ARBA00023004"/>
    </source>
</evidence>
<feature type="binding site" evidence="4">
    <location>
        <position position="113"/>
    </location>
    <ligand>
        <name>Fe cation</name>
        <dbReference type="ChEBI" id="CHEBI:24875"/>
        <label>1</label>
    </ligand>
</feature>
<dbReference type="InterPro" id="IPR012312">
    <property type="entry name" value="Hemerythrin-like"/>
</dbReference>
<evidence type="ECO:0000256" key="4">
    <source>
        <dbReference type="PIRSR" id="PIRSR002033-1"/>
    </source>
</evidence>
<dbReference type="SUPFAM" id="SSF47188">
    <property type="entry name" value="Hemerythrin-like"/>
    <property type="match status" value="1"/>
</dbReference>
<name>A0A286RT78_9ANNE</name>
<evidence type="ECO:0000313" key="6">
    <source>
        <dbReference type="EMBL" id="ASW22268.1"/>
    </source>
</evidence>
<dbReference type="EMBL" id="KY929235">
    <property type="protein sequence ID" value="ASW22268.1"/>
    <property type="molecule type" value="mRNA"/>
</dbReference>
<dbReference type="PRINTS" id="PR00186">
    <property type="entry name" value="HEMERYTHRIN"/>
</dbReference>
<feature type="binding site" evidence="4">
    <location>
        <position position="60"/>
    </location>
    <ligand>
        <name>Fe cation</name>
        <dbReference type="ChEBI" id="CHEBI:24875"/>
        <label>2</label>
    </ligand>
</feature>
<keyword evidence="3 4" id="KW-0408">Iron</keyword>
<protein>
    <submittedName>
        <fullName evidence="6">Hemerythrin</fullName>
    </submittedName>
</protein>
<feature type="binding site" evidence="4">
    <location>
        <position position="75"/>
    </location>
    <ligand>
        <name>Fe cation</name>
        <dbReference type="ChEBI" id="CHEBI:24875"/>
        <label>2</label>
    </ligand>
</feature>
<dbReference type="PANTHER" id="PTHR37164">
    <property type="entry name" value="BACTERIOHEMERYTHRIN"/>
    <property type="match status" value="1"/>
</dbReference>
<dbReference type="NCBIfam" id="TIGR00058">
    <property type="entry name" value="Hemerythrin"/>
    <property type="match status" value="1"/>
</dbReference>
<feature type="binding site" evidence="4">
    <location>
        <position position="60"/>
    </location>
    <ligand>
        <name>Fe cation</name>
        <dbReference type="ChEBI" id="CHEBI:24875"/>
        <label>1</label>
    </ligand>
</feature>
<dbReference type="CDD" id="cd12107">
    <property type="entry name" value="Hemerythrin"/>
    <property type="match status" value="1"/>
</dbReference>
<dbReference type="PANTHER" id="PTHR37164:SF1">
    <property type="entry name" value="BACTERIOHEMERYTHRIN"/>
    <property type="match status" value="1"/>
</dbReference>
<feature type="binding site" evidence="4">
    <location>
        <position position="79"/>
    </location>
    <ligand>
        <name>Fe cation</name>
        <dbReference type="ChEBI" id="CHEBI:24875"/>
        <label>2</label>
    </ligand>
</feature>
<evidence type="ECO:0000259" key="5">
    <source>
        <dbReference type="Pfam" id="PF01814"/>
    </source>
</evidence>
<dbReference type="InterPro" id="IPR012827">
    <property type="entry name" value="Hemerythrin_metal-bd"/>
</dbReference>
<dbReference type="InterPro" id="IPR050669">
    <property type="entry name" value="Hemerythrin"/>
</dbReference>
<organism evidence="6">
    <name type="scientific">Dodecaceria pulchra</name>
    <dbReference type="NCBI Taxonomy" id="2032704"/>
    <lineage>
        <taxon>Eukaryota</taxon>
        <taxon>Metazoa</taxon>
        <taxon>Spiralia</taxon>
        <taxon>Lophotrochozoa</taxon>
        <taxon>Annelida</taxon>
        <taxon>Polychaeta</taxon>
        <taxon>Sedentaria</taxon>
        <taxon>Canalipalpata</taxon>
        <taxon>Terebellida</taxon>
        <taxon>Cirratuliformia</taxon>
        <taxon>Cirratulidae</taxon>
        <taxon>Dodecaceria</taxon>
    </lineage>
</organism>
<dbReference type="PROSITE" id="PS00550">
    <property type="entry name" value="HEMERYTHRINS"/>
    <property type="match status" value="1"/>
</dbReference>
<dbReference type="InterPro" id="IPR035938">
    <property type="entry name" value="Hemerythrin-like_sf"/>
</dbReference>
<feature type="binding site" evidence="4">
    <location>
        <position position="56"/>
    </location>
    <ligand>
        <name>Fe cation</name>
        <dbReference type="ChEBI" id="CHEBI:24875"/>
        <label>1</label>
    </ligand>
</feature>
<dbReference type="GO" id="GO:0005506">
    <property type="term" value="F:iron ion binding"/>
    <property type="evidence" value="ECO:0007669"/>
    <property type="project" value="InterPro"/>
</dbReference>
<feature type="domain" description="Hemerythrin-like" evidence="5">
    <location>
        <begin position="18"/>
        <end position="119"/>
    </location>
</feature>
<accession>A0A286RT78</accession>
<dbReference type="PIRSF" id="PIRSF002033">
    <property type="entry name" value="Hemerythrin"/>
    <property type="match status" value="1"/>
</dbReference>